<keyword evidence="1" id="KW-0539">Nucleus</keyword>
<dbReference type="Proteomes" id="UP001152888">
    <property type="component" value="Unassembled WGS sequence"/>
</dbReference>
<evidence type="ECO:0000313" key="4">
    <source>
        <dbReference type="EMBL" id="CAH1996801.1"/>
    </source>
</evidence>
<dbReference type="PROSITE" id="PS51031">
    <property type="entry name" value="BESS"/>
    <property type="match status" value="1"/>
</dbReference>
<sequence>MLFWAPCMQSRPTEGSIESESNQDDADLSEEAQSQPQRKRKTKQSDYDEQVLKALQSNEDDDTNYCLSLVPFMKELTSDQKLEVRIRILQIFQDTKKKILLPNTMYNIQPSTSQFSRSSRPPKRVAPSTSIRIIADEIIQPKPVQSTNRAIFSQHMTDLQQQYITEPQETVKSFLQLSSPSAESQTPPPQCSTPSPHDSTISSYWAKFSEQSDSELIDL</sequence>
<dbReference type="GO" id="GO:0003677">
    <property type="term" value="F:DNA binding"/>
    <property type="evidence" value="ECO:0007669"/>
    <property type="project" value="InterPro"/>
</dbReference>
<feature type="compositionally biased region" description="Polar residues" evidence="2">
    <location>
        <begin position="10"/>
        <end position="20"/>
    </location>
</feature>
<evidence type="ECO:0000256" key="2">
    <source>
        <dbReference type="SAM" id="MobiDB-lite"/>
    </source>
</evidence>
<dbReference type="AlphaFoldDB" id="A0A9P0LH94"/>
<organism evidence="4 5">
    <name type="scientific">Acanthoscelides obtectus</name>
    <name type="common">Bean weevil</name>
    <name type="synonym">Bruchus obtectus</name>
    <dbReference type="NCBI Taxonomy" id="200917"/>
    <lineage>
        <taxon>Eukaryota</taxon>
        <taxon>Metazoa</taxon>
        <taxon>Ecdysozoa</taxon>
        <taxon>Arthropoda</taxon>
        <taxon>Hexapoda</taxon>
        <taxon>Insecta</taxon>
        <taxon>Pterygota</taxon>
        <taxon>Neoptera</taxon>
        <taxon>Endopterygota</taxon>
        <taxon>Coleoptera</taxon>
        <taxon>Polyphaga</taxon>
        <taxon>Cucujiformia</taxon>
        <taxon>Chrysomeloidea</taxon>
        <taxon>Chrysomelidae</taxon>
        <taxon>Bruchinae</taxon>
        <taxon>Bruchini</taxon>
        <taxon>Acanthoscelides</taxon>
    </lineage>
</organism>
<feature type="domain" description="BESS" evidence="3">
    <location>
        <begin position="59"/>
        <end position="98"/>
    </location>
</feature>
<feature type="compositionally biased region" description="Acidic residues" evidence="2">
    <location>
        <begin position="21"/>
        <end position="30"/>
    </location>
</feature>
<proteinExistence type="predicted"/>
<dbReference type="Pfam" id="PF02944">
    <property type="entry name" value="BESS"/>
    <property type="match status" value="1"/>
</dbReference>
<feature type="region of interest" description="Disordered" evidence="2">
    <location>
        <begin position="1"/>
        <end position="47"/>
    </location>
</feature>
<gene>
    <name evidence="4" type="ORF">ACAOBT_LOCUS23362</name>
</gene>
<dbReference type="OrthoDB" id="8118596at2759"/>
<name>A0A9P0LH94_ACAOB</name>
<feature type="region of interest" description="Disordered" evidence="2">
    <location>
        <begin position="176"/>
        <end position="201"/>
    </location>
</feature>
<evidence type="ECO:0000313" key="5">
    <source>
        <dbReference type="Proteomes" id="UP001152888"/>
    </source>
</evidence>
<reference evidence="4" key="1">
    <citation type="submission" date="2022-03" db="EMBL/GenBank/DDBJ databases">
        <authorList>
            <person name="Sayadi A."/>
        </authorList>
    </citation>
    <scope>NUCLEOTIDE SEQUENCE</scope>
</reference>
<evidence type="ECO:0000259" key="3">
    <source>
        <dbReference type="PROSITE" id="PS51031"/>
    </source>
</evidence>
<dbReference type="GO" id="GO:0005634">
    <property type="term" value="C:nucleus"/>
    <property type="evidence" value="ECO:0007669"/>
    <property type="project" value="UniProtKB-SubCell"/>
</dbReference>
<evidence type="ECO:0000256" key="1">
    <source>
        <dbReference type="PROSITE-ProRule" id="PRU00371"/>
    </source>
</evidence>
<comment type="subcellular location">
    <subcellularLocation>
        <location evidence="1">Nucleus</location>
    </subcellularLocation>
</comment>
<protein>
    <recommendedName>
        <fullName evidence="3">BESS domain-containing protein</fullName>
    </recommendedName>
</protein>
<accession>A0A9P0LH94</accession>
<keyword evidence="5" id="KW-1185">Reference proteome</keyword>
<dbReference type="EMBL" id="CAKOFQ010007267">
    <property type="protein sequence ID" value="CAH1996801.1"/>
    <property type="molecule type" value="Genomic_DNA"/>
</dbReference>
<comment type="caution">
    <text evidence="4">The sequence shown here is derived from an EMBL/GenBank/DDBJ whole genome shotgun (WGS) entry which is preliminary data.</text>
</comment>
<dbReference type="InterPro" id="IPR004210">
    <property type="entry name" value="BESS_motif"/>
</dbReference>